<dbReference type="AlphaFoldDB" id="A0A8X7CDX0"/>
<evidence type="ECO:0000313" key="1">
    <source>
        <dbReference type="EMBL" id="GFY68299.1"/>
    </source>
</evidence>
<dbReference type="EMBL" id="BMAV01016980">
    <property type="protein sequence ID" value="GFY68299.1"/>
    <property type="molecule type" value="Genomic_DNA"/>
</dbReference>
<sequence>MNLPRLHCASHTLPSHLPKQTPSLKSLLKAAAQGRRSMSPFRLCIPFPPSTSEEREREEQTSSLENYLPHFSRLCSTEGSLLSEDAFLRVRVCV</sequence>
<proteinExistence type="predicted"/>
<name>A0A8X7CDX0_9ARAC</name>
<comment type="caution">
    <text evidence="1">The sequence shown here is derived from an EMBL/GenBank/DDBJ whole genome shotgun (WGS) entry which is preliminary data.</text>
</comment>
<evidence type="ECO:0000313" key="2">
    <source>
        <dbReference type="Proteomes" id="UP000886998"/>
    </source>
</evidence>
<gene>
    <name evidence="1" type="ORF">TNIN_364791</name>
</gene>
<keyword evidence="2" id="KW-1185">Reference proteome</keyword>
<protein>
    <submittedName>
        <fullName evidence="1">Uncharacterized protein</fullName>
    </submittedName>
</protein>
<organism evidence="1 2">
    <name type="scientific">Trichonephila inaurata madagascariensis</name>
    <dbReference type="NCBI Taxonomy" id="2747483"/>
    <lineage>
        <taxon>Eukaryota</taxon>
        <taxon>Metazoa</taxon>
        <taxon>Ecdysozoa</taxon>
        <taxon>Arthropoda</taxon>
        <taxon>Chelicerata</taxon>
        <taxon>Arachnida</taxon>
        <taxon>Araneae</taxon>
        <taxon>Araneomorphae</taxon>
        <taxon>Entelegynae</taxon>
        <taxon>Araneoidea</taxon>
        <taxon>Nephilidae</taxon>
        <taxon>Trichonephila</taxon>
        <taxon>Trichonephila inaurata</taxon>
    </lineage>
</organism>
<reference evidence="1" key="1">
    <citation type="submission" date="2020-08" db="EMBL/GenBank/DDBJ databases">
        <title>Multicomponent nature underlies the extraordinary mechanical properties of spider dragline silk.</title>
        <authorList>
            <person name="Kono N."/>
            <person name="Nakamura H."/>
            <person name="Mori M."/>
            <person name="Yoshida Y."/>
            <person name="Ohtoshi R."/>
            <person name="Malay A.D."/>
            <person name="Moran D.A.P."/>
            <person name="Tomita M."/>
            <person name="Numata K."/>
            <person name="Arakawa K."/>
        </authorList>
    </citation>
    <scope>NUCLEOTIDE SEQUENCE</scope>
</reference>
<accession>A0A8X7CDX0</accession>
<dbReference type="Proteomes" id="UP000886998">
    <property type="component" value="Unassembled WGS sequence"/>
</dbReference>